<keyword evidence="3" id="KW-0804">Transcription</keyword>
<gene>
    <name evidence="10" type="primary">LOC105416858</name>
</gene>
<evidence type="ECO:0000259" key="9">
    <source>
        <dbReference type="PROSITE" id="PS51293"/>
    </source>
</evidence>
<organism evidence="10 11">
    <name type="scientific">Takifugu rubripes</name>
    <name type="common">Japanese pufferfish</name>
    <name type="synonym">Fugu rubripes</name>
    <dbReference type="NCBI Taxonomy" id="31033"/>
    <lineage>
        <taxon>Eukaryota</taxon>
        <taxon>Metazoa</taxon>
        <taxon>Chordata</taxon>
        <taxon>Craniata</taxon>
        <taxon>Vertebrata</taxon>
        <taxon>Euteleostomi</taxon>
        <taxon>Actinopterygii</taxon>
        <taxon>Neopterygii</taxon>
        <taxon>Teleostei</taxon>
        <taxon>Neoteleostei</taxon>
        <taxon>Acanthomorphata</taxon>
        <taxon>Eupercaria</taxon>
        <taxon>Tetraodontiformes</taxon>
        <taxon>Tetradontoidea</taxon>
        <taxon>Tetraodontidae</taxon>
        <taxon>Takifugu</taxon>
    </lineage>
</organism>
<evidence type="ECO:0000259" key="7">
    <source>
        <dbReference type="PROSITE" id="PS50157"/>
    </source>
</evidence>
<keyword evidence="11" id="KW-1185">Reference proteome</keyword>
<feature type="region of interest" description="Disordered" evidence="6">
    <location>
        <begin position="740"/>
        <end position="763"/>
    </location>
</feature>
<dbReference type="OMA" id="LPFHQSW"/>
<evidence type="ECO:0000256" key="1">
    <source>
        <dbReference type="ARBA" id="ARBA00004123"/>
    </source>
</evidence>
<feature type="region of interest" description="Disordered" evidence="6">
    <location>
        <begin position="430"/>
        <end position="452"/>
    </location>
</feature>
<feature type="compositionally biased region" description="Polar residues" evidence="6">
    <location>
        <begin position="59"/>
        <end position="68"/>
    </location>
</feature>
<feature type="domain" description="SANT" evidence="9">
    <location>
        <begin position="686"/>
        <end position="737"/>
    </location>
</feature>
<dbReference type="InterPro" id="IPR013087">
    <property type="entry name" value="Znf_C2H2_type"/>
</dbReference>
<evidence type="ECO:0000256" key="6">
    <source>
        <dbReference type="SAM" id="MobiDB-lite"/>
    </source>
</evidence>
<dbReference type="GO" id="GO:0003714">
    <property type="term" value="F:transcription corepressor activity"/>
    <property type="evidence" value="ECO:0007669"/>
    <property type="project" value="TreeGrafter"/>
</dbReference>
<dbReference type="Proteomes" id="UP000005226">
    <property type="component" value="Chromosome 8"/>
</dbReference>
<dbReference type="GO" id="GO:0000118">
    <property type="term" value="C:histone deacetylase complex"/>
    <property type="evidence" value="ECO:0007669"/>
    <property type="project" value="TreeGrafter"/>
</dbReference>
<reference evidence="10 11" key="1">
    <citation type="journal article" date="2011" name="Genome Biol. Evol.">
        <title>Integration of the genetic map and genome assembly of fugu facilitates insights into distinct features of genome evolution in teleosts and mammals.</title>
        <authorList>
            <person name="Kai W."/>
            <person name="Kikuchi K."/>
            <person name="Tohari S."/>
            <person name="Chew A.K."/>
            <person name="Tay A."/>
            <person name="Fujiwara A."/>
            <person name="Hosoya S."/>
            <person name="Suetake H."/>
            <person name="Naruse K."/>
            <person name="Brenner S."/>
            <person name="Suzuki Y."/>
            <person name="Venkatesh B."/>
        </authorList>
    </citation>
    <scope>NUCLEOTIDE SEQUENCE [LARGE SCALE GENOMIC DNA]</scope>
</reference>
<feature type="region of interest" description="Disordered" evidence="6">
    <location>
        <begin position="338"/>
        <end position="382"/>
    </location>
</feature>
<evidence type="ECO:0000313" key="11">
    <source>
        <dbReference type="Proteomes" id="UP000005226"/>
    </source>
</evidence>
<proteinExistence type="predicted"/>
<feature type="region of interest" description="Disordered" evidence="6">
    <location>
        <begin position="525"/>
        <end position="545"/>
    </location>
</feature>
<dbReference type="AlphaFoldDB" id="A0A674NY65"/>
<dbReference type="GO" id="GO:0006357">
    <property type="term" value="P:regulation of transcription by RNA polymerase II"/>
    <property type="evidence" value="ECO:0007669"/>
    <property type="project" value="TreeGrafter"/>
</dbReference>
<name>A0A674NY65_TAKRU</name>
<feature type="region of interest" description="Disordered" evidence="6">
    <location>
        <begin position="1"/>
        <end position="24"/>
    </location>
</feature>
<dbReference type="InterPro" id="IPR000949">
    <property type="entry name" value="ELM2_dom"/>
</dbReference>
<keyword evidence="5" id="KW-0479">Metal-binding</keyword>
<dbReference type="PROSITE" id="PS51156">
    <property type="entry name" value="ELM2"/>
    <property type="match status" value="1"/>
</dbReference>
<dbReference type="GeneID" id="105416858"/>
<feature type="region of interest" description="Disordered" evidence="6">
    <location>
        <begin position="50"/>
        <end position="94"/>
    </location>
</feature>
<dbReference type="PANTHER" id="PTHR16089">
    <property type="entry name" value="REST COREPRESSOR COREST PROTEIN-RELATED"/>
    <property type="match status" value="1"/>
</dbReference>
<keyword evidence="5" id="KW-0862">Zinc</keyword>
<dbReference type="GO" id="GO:0008270">
    <property type="term" value="F:zinc ion binding"/>
    <property type="evidence" value="ECO:0007669"/>
    <property type="project" value="UniProtKB-KW"/>
</dbReference>
<dbReference type="GeneTree" id="ENSGT00940000160330"/>
<feature type="compositionally biased region" description="Pro residues" evidence="6">
    <location>
        <begin position="347"/>
        <end position="359"/>
    </location>
</feature>
<feature type="domain" description="ELM2" evidence="8">
    <location>
        <begin position="578"/>
        <end position="676"/>
    </location>
</feature>
<dbReference type="SMART" id="SM01189">
    <property type="entry name" value="ELM2"/>
    <property type="match status" value="1"/>
</dbReference>
<dbReference type="InterPro" id="IPR051066">
    <property type="entry name" value="Trans_reg/Corepressor"/>
</dbReference>
<evidence type="ECO:0000259" key="8">
    <source>
        <dbReference type="PROSITE" id="PS51156"/>
    </source>
</evidence>
<keyword evidence="4" id="KW-0539">Nucleus</keyword>
<feature type="region of interest" description="Disordered" evidence="6">
    <location>
        <begin position="278"/>
        <end position="315"/>
    </location>
</feature>
<reference evidence="10" key="3">
    <citation type="submission" date="2025-09" db="UniProtKB">
        <authorList>
            <consortium name="Ensembl"/>
        </authorList>
    </citation>
    <scope>IDENTIFICATION</scope>
</reference>
<dbReference type="InterPro" id="IPR017884">
    <property type="entry name" value="SANT_dom"/>
</dbReference>
<evidence type="ECO:0000313" key="10">
    <source>
        <dbReference type="Ensembl" id="ENSTRUP00000077826.1"/>
    </source>
</evidence>
<protein>
    <submittedName>
        <fullName evidence="10">Uncharacterized LOC105416858</fullName>
    </submittedName>
</protein>
<evidence type="ECO:0000256" key="2">
    <source>
        <dbReference type="ARBA" id="ARBA00023015"/>
    </source>
</evidence>
<feature type="compositionally biased region" description="Polar residues" evidence="6">
    <location>
        <begin position="83"/>
        <end position="92"/>
    </location>
</feature>
<dbReference type="PROSITE" id="PS51293">
    <property type="entry name" value="SANT"/>
    <property type="match status" value="1"/>
</dbReference>
<dbReference type="SUPFAM" id="SSF46689">
    <property type="entry name" value="Homeodomain-like"/>
    <property type="match status" value="1"/>
</dbReference>
<dbReference type="Ensembl" id="ENSTRUT00000069172.1">
    <property type="protein sequence ID" value="ENSTRUP00000077826.1"/>
    <property type="gene ID" value="ENSTRUG00000032884.1"/>
</dbReference>
<dbReference type="PANTHER" id="PTHR16089:SF43">
    <property type="match status" value="1"/>
</dbReference>
<dbReference type="InterPro" id="IPR009057">
    <property type="entry name" value="Homeodomain-like_sf"/>
</dbReference>
<dbReference type="GO" id="GO:0005667">
    <property type="term" value="C:transcription regulator complex"/>
    <property type="evidence" value="ECO:0007669"/>
    <property type="project" value="TreeGrafter"/>
</dbReference>
<dbReference type="PROSITE" id="PS00028">
    <property type="entry name" value="ZINC_FINGER_C2H2_1"/>
    <property type="match status" value="1"/>
</dbReference>
<comment type="subcellular location">
    <subcellularLocation>
        <location evidence="1">Nucleus</location>
    </subcellularLocation>
</comment>
<dbReference type="PROSITE" id="PS50157">
    <property type="entry name" value="ZINC_FINGER_C2H2_2"/>
    <property type="match status" value="1"/>
</dbReference>
<dbReference type="RefSeq" id="XP_011605047.2">
    <property type="nucleotide sequence ID" value="XM_011606745.2"/>
</dbReference>
<evidence type="ECO:0000256" key="3">
    <source>
        <dbReference type="ARBA" id="ARBA00023163"/>
    </source>
</evidence>
<sequence>MNDHSPNQSSSSHHHHHHHQLSPCHLTLHNLQGPELAYPSSQLVLDPLEEHGGREEDSATSFLISSPSPGGRRMRTGSDRGLLNTSSTSLNGDANLGGHLDGEIGTSSHFADTYGYRTSKREDIWEDEESFDSATEYLYSTGNGCIKVNDVFHIMNQNSNEGIRQKFRADKTEASISRQTAPFIRSASDGQEYCRTNSNVSDNYVGRDEDYGSSCGSGEDHLQPVEIERTWFSPSPSRGLEETHVRDRMQCSPVSIGSGTQKLDSFSEAFLSQRKGRFPMIPSEDSGRQIWEFGRGGSPRLGGSRQSCTFDPDSYLPPTSSSSPFHYSHASFPSPPTSSSLVSAVLSPPPTPRPPPSFSPPKVDSRATFLGSGQSMSHGGEPLGTLQFFPSYPQTLPSVHTPGMIWELPLMTHSFSQSSTVKVECDADFSNSKDNLRSTNNDITASQSSKSPDSFLASVLPPSILCASTIACVPPSYHLPSIPTRHNEAAERADPYVVAQRVQTISDERSPAQLQASQIYTGTPFPSILQSGRGQRKGHYTPRPLLNPARRGKGLYFNLSPQHHREAADGGDDGDVLPYVNIGHEFQAELPPYALRGDGPTRWLPDEESPCEKLLWKPWLELEDSANLQDQVEKLLSMCGSSCLPGGGSNTELALHCLHYCQGNTLATLEMLLFSLPSPAGDYHYSGSDLWTDAEKSLFNAALGSYGKEFSLVQKTVRTKTAQQCVEFFYLDKKLHEKQEKQKQENQVGGLEQQTGSTPNCRPMNRPLVLKETVSMPSLATCFPCKLCGKMFYKIKSRNAHMKIHRQPQEDWTDRRLQHQIVAQRPGGNLLPAQVPFRSIPSSCLPGRTCNADIVLNLLSSSNTIAPSNSSVLDPSAMVTSSNNAAPNSHLSTDAAQAEHATAAPFYQSWGSFGPDSAAFCCNTEGKCDMGAGPLGAKEPIKWQ</sequence>
<accession>A0A674NY65</accession>
<reference evidence="10" key="2">
    <citation type="submission" date="2025-08" db="UniProtKB">
        <authorList>
            <consortium name="Ensembl"/>
        </authorList>
    </citation>
    <scope>IDENTIFICATION</scope>
</reference>
<feature type="compositionally biased region" description="Low complexity" evidence="6">
    <location>
        <begin position="1"/>
        <end position="11"/>
    </location>
</feature>
<keyword evidence="5" id="KW-0863">Zinc-finger</keyword>
<evidence type="ECO:0000256" key="4">
    <source>
        <dbReference type="ARBA" id="ARBA00023242"/>
    </source>
</evidence>
<evidence type="ECO:0000256" key="5">
    <source>
        <dbReference type="PROSITE-ProRule" id="PRU00042"/>
    </source>
</evidence>
<keyword evidence="2" id="KW-0805">Transcription regulation</keyword>
<feature type="domain" description="C2H2-type" evidence="7">
    <location>
        <begin position="783"/>
        <end position="810"/>
    </location>
</feature>
<dbReference type="InParanoid" id="A0A674NY65"/>
<dbReference type="Gene3D" id="1.10.10.60">
    <property type="entry name" value="Homeodomain-like"/>
    <property type="match status" value="1"/>
</dbReference>